<evidence type="ECO:0000256" key="8">
    <source>
        <dbReference type="PROSITE-ProRule" id="PRU00555"/>
    </source>
</evidence>
<dbReference type="GO" id="GO:0046475">
    <property type="term" value="P:glycerophospholipid catabolic process"/>
    <property type="evidence" value="ECO:0007669"/>
    <property type="project" value="TreeGrafter"/>
</dbReference>
<keyword evidence="6 8" id="KW-0443">Lipid metabolism</keyword>
<dbReference type="EMBL" id="AVOT02019498">
    <property type="protein sequence ID" value="MBW0507097.1"/>
    <property type="molecule type" value="Genomic_DNA"/>
</dbReference>
<dbReference type="PANTHER" id="PTHR10728:SF33">
    <property type="entry name" value="LYSOPHOSPHOLIPASE 1-RELATED"/>
    <property type="match status" value="1"/>
</dbReference>
<keyword evidence="12" id="KW-1185">Reference proteome</keyword>
<evidence type="ECO:0000259" key="10">
    <source>
        <dbReference type="PROSITE" id="PS51210"/>
    </source>
</evidence>
<keyword evidence="4 8" id="KW-0378">Hydrolase</keyword>
<organism evidence="11 12">
    <name type="scientific">Austropuccinia psidii MF-1</name>
    <dbReference type="NCBI Taxonomy" id="1389203"/>
    <lineage>
        <taxon>Eukaryota</taxon>
        <taxon>Fungi</taxon>
        <taxon>Dikarya</taxon>
        <taxon>Basidiomycota</taxon>
        <taxon>Pucciniomycotina</taxon>
        <taxon>Pucciniomycetes</taxon>
        <taxon>Pucciniales</taxon>
        <taxon>Sphaerophragmiaceae</taxon>
        <taxon>Austropuccinia</taxon>
    </lineage>
</organism>
<dbReference type="Gene3D" id="3.40.1090.10">
    <property type="entry name" value="Cytosolic phospholipase A2 catalytic domain"/>
    <property type="match status" value="1"/>
</dbReference>
<evidence type="ECO:0000256" key="5">
    <source>
        <dbReference type="ARBA" id="ARBA00022963"/>
    </source>
</evidence>
<evidence type="ECO:0000256" key="9">
    <source>
        <dbReference type="RuleBase" id="RU362103"/>
    </source>
</evidence>
<dbReference type="PANTHER" id="PTHR10728">
    <property type="entry name" value="CYTOSOLIC PHOSPHOLIPASE A2"/>
    <property type="match status" value="1"/>
</dbReference>
<dbReference type="SUPFAM" id="SSF52151">
    <property type="entry name" value="FabD/lysophospholipase-like"/>
    <property type="match status" value="1"/>
</dbReference>
<comment type="catalytic activity">
    <reaction evidence="9">
        <text>a 1-acyl-sn-glycero-3-phosphocholine + H2O = sn-glycerol 3-phosphocholine + a fatty acid + H(+)</text>
        <dbReference type="Rhea" id="RHEA:15177"/>
        <dbReference type="ChEBI" id="CHEBI:15377"/>
        <dbReference type="ChEBI" id="CHEBI:15378"/>
        <dbReference type="ChEBI" id="CHEBI:16870"/>
        <dbReference type="ChEBI" id="CHEBI:28868"/>
        <dbReference type="ChEBI" id="CHEBI:58168"/>
        <dbReference type="EC" id="3.1.1.5"/>
    </reaction>
</comment>
<reference evidence="11" key="1">
    <citation type="submission" date="2021-03" db="EMBL/GenBank/DDBJ databases">
        <title>Draft genome sequence of rust myrtle Austropuccinia psidii MF-1, a brazilian biotype.</title>
        <authorList>
            <person name="Quecine M.C."/>
            <person name="Pachon D.M.R."/>
            <person name="Bonatelli M.L."/>
            <person name="Correr F.H."/>
            <person name="Franceschini L.M."/>
            <person name="Leite T.F."/>
            <person name="Margarido G.R.A."/>
            <person name="Almeida C.A."/>
            <person name="Ferrarezi J.A."/>
            <person name="Labate C.A."/>
        </authorList>
    </citation>
    <scope>NUCLEOTIDE SEQUENCE</scope>
    <source>
        <strain evidence="11">MF-1</strain>
    </source>
</reference>
<dbReference type="PROSITE" id="PS51210">
    <property type="entry name" value="PLA2C"/>
    <property type="match status" value="1"/>
</dbReference>
<feature type="domain" description="PLA2c" evidence="10">
    <location>
        <begin position="118"/>
        <end position="718"/>
    </location>
</feature>
<dbReference type="InterPro" id="IPR016035">
    <property type="entry name" value="Acyl_Trfase/lysoPLipase"/>
</dbReference>
<dbReference type="OrthoDB" id="4084751at2759"/>
<keyword evidence="3" id="KW-0732">Signal</keyword>
<evidence type="ECO:0000256" key="4">
    <source>
        <dbReference type="ARBA" id="ARBA00022801"/>
    </source>
</evidence>
<dbReference type="GO" id="GO:0004622">
    <property type="term" value="F:phosphatidylcholine lysophospholipase activity"/>
    <property type="evidence" value="ECO:0007669"/>
    <property type="project" value="UniProtKB-EC"/>
</dbReference>
<evidence type="ECO:0000256" key="1">
    <source>
        <dbReference type="ARBA" id="ARBA00008780"/>
    </source>
</evidence>
<dbReference type="AlphaFoldDB" id="A0A9Q3DS12"/>
<keyword evidence="7" id="KW-0325">Glycoprotein</keyword>
<gene>
    <name evidence="11" type="ORF">O181_046812</name>
</gene>
<dbReference type="Pfam" id="PF01735">
    <property type="entry name" value="PLA2_B"/>
    <property type="match status" value="1"/>
</dbReference>
<dbReference type="GO" id="GO:0005829">
    <property type="term" value="C:cytosol"/>
    <property type="evidence" value="ECO:0007669"/>
    <property type="project" value="TreeGrafter"/>
</dbReference>
<evidence type="ECO:0000313" key="12">
    <source>
        <dbReference type="Proteomes" id="UP000765509"/>
    </source>
</evidence>
<evidence type="ECO:0000256" key="2">
    <source>
        <dbReference type="ARBA" id="ARBA00013274"/>
    </source>
</evidence>
<comment type="similarity">
    <text evidence="1 9">Belongs to the lysophospholipase family.</text>
</comment>
<sequence>MDELRYLRIAHYSKRYPRFIAESHSLFVSTAWDFSQNAVCLAKSQSGIGYRMVQVQLDYGRHWPYPRLNRLCFQGAYPRLNIMTTSLRFFLLRIFIFGTFGGHLCAPSEPVLQPRFVKCPTETILRSTLASDSKQTLNVREANYIEARRAQVARPAYAKYLKNVQFSLAQHATGINLSCSCSFLPKYVEKILGGGDLSLLPRTGIAISGGGMRATLYSLGILKAFEGNNPKSVELGTGGLFNSIDYLSGLSGGSWTVVGLAYGAYDLTKASIEEARNILIEYDLFNPATLLQNSSRDFINDTTPARLDQLYIADAFSKMAAKVNAGFRVTFADLWGLLLRFHIVGTTTPSNFFNFSEPHGAGATFSGIADLPSFQSFQQPYPIITALGLSLNQNQSDIEPAAFVPLKSTQYEFTVHESGSWDKHLASFISTKYLGTRLKAGIPIDHERCVNDFDKAHYLAAISSDIFASLNTSDYDFREKSNISPFVNAISQQFSSSQPGISIDTASVPNPFFEYGQEDFPERNQLDLRLLDGGLGAEVTPYQPLLISARKLDLVIGVDAISLQEDPNGNYATGASLRASFKRASLYHNIRFPRVPESEEEYLKLRQHPTFFGCEETETPLVVWLPNAPPIDGSPGITNTSYQRIQYQNDEAEKIISAASQIAYRGFPTDQQIKDKMYRDPLWGGCLACAVVDRSRFRLGVKREGLCSYCFQRYCWNG</sequence>
<evidence type="ECO:0000313" key="11">
    <source>
        <dbReference type="EMBL" id="MBW0507097.1"/>
    </source>
</evidence>
<comment type="caution">
    <text evidence="11">The sequence shown here is derived from an EMBL/GenBank/DDBJ whole genome shotgun (WGS) entry which is preliminary data.</text>
</comment>
<dbReference type="InterPro" id="IPR002642">
    <property type="entry name" value="LysoPLipase_cat_dom"/>
</dbReference>
<proteinExistence type="inferred from homology"/>
<protein>
    <recommendedName>
        <fullName evidence="2 9">Lysophospholipase</fullName>
        <ecNumber evidence="2 9">3.1.1.5</ecNumber>
    </recommendedName>
</protein>
<accession>A0A9Q3DS12</accession>
<dbReference type="SMART" id="SM00022">
    <property type="entry name" value="PLAc"/>
    <property type="match status" value="1"/>
</dbReference>
<keyword evidence="5 8" id="KW-0442">Lipid degradation</keyword>
<dbReference type="Proteomes" id="UP000765509">
    <property type="component" value="Unassembled WGS sequence"/>
</dbReference>
<evidence type="ECO:0000256" key="7">
    <source>
        <dbReference type="ARBA" id="ARBA00023180"/>
    </source>
</evidence>
<name>A0A9Q3DS12_9BASI</name>
<dbReference type="EC" id="3.1.1.5" evidence="2 9"/>
<dbReference type="GO" id="GO:0004623">
    <property type="term" value="F:phospholipase A2 activity"/>
    <property type="evidence" value="ECO:0007669"/>
    <property type="project" value="TreeGrafter"/>
</dbReference>
<evidence type="ECO:0000256" key="6">
    <source>
        <dbReference type="ARBA" id="ARBA00023098"/>
    </source>
</evidence>
<evidence type="ECO:0000256" key="3">
    <source>
        <dbReference type="ARBA" id="ARBA00022729"/>
    </source>
</evidence>